<keyword evidence="4" id="KW-0677">Repeat</keyword>
<dbReference type="PANTHER" id="PTHR16056">
    <property type="entry name" value="REGULATOR OF MICROTUBULE DYNAMICS PROTEIN"/>
    <property type="match status" value="1"/>
</dbReference>
<dbReference type="InterPro" id="IPR049039">
    <property type="entry name" value="RMD1-3_a_helical_rpt"/>
</dbReference>
<accession>A0A8X6MB98</accession>
<evidence type="ECO:0000256" key="5">
    <source>
        <dbReference type="ARBA" id="ARBA00022803"/>
    </source>
</evidence>
<evidence type="ECO:0000256" key="6">
    <source>
        <dbReference type="ARBA" id="ARBA00023212"/>
    </source>
</evidence>
<reference evidence="9" key="1">
    <citation type="submission" date="2020-08" db="EMBL/GenBank/DDBJ databases">
        <title>Multicomponent nature underlies the extraordinary mechanical properties of spider dragline silk.</title>
        <authorList>
            <person name="Kono N."/>
            <person name="Nakamura H."/>
            <person name="Mori M."/>
            <person name="Yoshida Y."/>
            <person name="Ohtoshi R."/>
            <person name="Malay A.D."/>
            <person name="Moran D.A.P."/>
            <person name="Tomita M."/>
            <person name="Numata K."/>
            <person name="Arakawa K."/>
        </authorList>
    </citation>
    <scope>NUCLEOTIDE SEQUENCE</scope>
</reference>
<dbReference type="OrthoDB" id="69711at2759"/>
<dbReference type="PANTHER" id="PTHR16056:SF16">
    <property type="entry name" value="REGULATOR OF MICROTUBULE DYNAMICS PROTEIN 1"/>
    <property type="match status" value="1"/>
</dbReference>
<evidence type="ECO:0000313" key="10">
    <source>
        <dbReference type="Proteomes" id="UP000887013"/>
    </source>
</evidence>
<evidence type="ECO:0000256" key="1">
    <source>
        <dbReference type="ARBA" id="ARBA00004245"/>
    </source>
</evidence>
<dbReference type="Proteomes" id="UP000887013">
    <property type="component" value="Unassembled WGS sequence"/>
</dbReference>
<evidence type="ECO:0000256" key="2">
    <source>
        <dbReference type="ARBA" id="ARBA00011375"/>
    </source>
</evidence>
<dbReference type="SUPFAM" id="SSF48452">
    <property type="entry name" value="TPR-like"/>
    <property type="match status" value="1"/>
</dbReference>
<dbReference type="GO" id="GO:0008017">
    <property type="term" value="F:microtubule binding"/>
    <property type="evidence" value="ECO:0007669"/>
    <property type="project" value="TreeGrafter"/>
</dbReference>
<evidence type="ECO:0000256" key="3">
    <source>
        <dbReference type="ARBA" id="ARBA00022490"/>
    </source>
</evidence>
<dbReference type="AlphaFoldDB" id="A0A8X6MB98"/>
<sequence>MTARKIGNLSYKIVFLMQTSPKIQLIGQHCMKFFKNCRTNRIIPNFISPSLLSLVFLVKAVSRQNITERVIEEADKLYNDGRYEELLSTLESFSTSDNPEVLWRLARAIFEKCRNISNDQEKLLHLQQALQFVDNALSINEECWAAHKWRAILLDYVWRYKSTKGRIIHSYDVKKHMERAIELNPNDSTSFYLLGEW</sequence>
<protein>
    <recommendedName>
        <fullName evidence="7">Regulator of microtubule dynamics protein 1</fullName>
    </recommendedName>
    <alternativeName>
        <fullName evidence="8">Protein FAM82B</fullName>
    </alternativeName>
</protein>
<gene>
    <name evidence="9" type="primary">X975_10701</name>
    <name evidence="9" type="ORF">NPIL_201561</name>
</gene>
<keyword evidence="6" id="KW-0206">Cytoskeleton</keyword>
<keyword evidence="3" id="KW-0963">Cytoplasm</keyword>
<evidence type="ECO:0000256" key="7">
    <source>
        <dbReference type="ARBA" id="ARBA00039966"/>
    </source>
</evidence>
<evidence type="ECO:0000313" key="9">
    <source>
        <dbReference type="EMBL" id="GFS38059.1"/>
    </source>
</evidence>
<evidence type="ECO:0000256" key="4">
    <source>
        <dbReference type="ARBA" id="ARBA00022737"/>
    </source>
</evidence>
<name>A0A8X6MB98_NEPPI</name>
<comment type="subunit">
    <text evidence="2">Interacts with microtubules.</text>
</comment>
<proteinExistence type="predicted"/>
<dbReference type="GO" id="GO:0097431">
    <property type="term" value="C:mitotic spindle pole"/>
    <property type="evidence" value="ECO:0007669"/>
    <property type="project" value="TreeGrafter"/>
</dbReference>
<dbReference type="GO" id="GO:0005876">
    <property type="term" value="C:spindle microtubule"/>
    <property type="evidence" value="ECO:0007669"/>
    <property type="project" value="TreeGrafter"/>
</dbReference>
<dbReference type="Pfam" id="PF21033">
    <property type="entry name" value="RMD1-3"/>
    <property type="match status" value="1"/>
</dbReference>
<evidence type="ECO:0000256" key="8">
    <source>
        <dbReference type="ARBA" id="ARBA00041958"/>
    </source>
</evidence>
<organism evidence="9 10">
    <name type="scientific">Nephila pilipes</name>
    <name type="common">Giant wood spider</name>
    <name type="synonym">Nephila maculata</name>
    <dbReference type="NCBI Taxonomy" id="299642"/>
    <lineage>
        <taxon>Eukaryota</taxon>
        <taxon>Metazoa</taxon>
        <taxon>Ecdysozoa</taxon>
        <taxon>Arthropoda</taxon>
        <taxon>Chelicerata</taxon>
        <taxon>Arachnida</taxon>
        <taxon>Araneae</taxon>
        <taxon>Araneomorphae</taxon>
        <taxon>Entelegynae</taxon>
        <taxon>Araneoidea</taxon>
        <taxon>Nephilidae</taxon>
        <taxon>Nephila</taxon>
    </lineage>
</organism>
<dbReference type="GO" id="GO:0005739">
    <property type="term" value="C:mitochondrion"/>
    <property type="evidence" value="ECO:0007669"/>
    <property type="project" value="TreeGrafter"/>
</dbReference>
<keyword evidence="10" id="KW-1185">Reference proteome</keyword>
<dbReference type="InterPro" id="IPR011990">
    <property type="entry name" value="TPR-like_helical_dom_sf"/>
</dbReference>
<comment type="caution">
    <text evidence="9">The sequence shown here is derived from an EMBL/GenBank/DDBJ whole genome shotgun (WGS) entry which is preliminary data.</text>
</comment>
<comment type="subcellular location">
    <subcellularLocation>
        <location evidence="1">Cytoplasm</location>
        <location evidence="1">Cytoskeleton</location>
    </subcellularLocation>
</comment>
<keyword evidence="5" id="KW-0802">TPR repeat</keyword>
<dbReference type="EMBL" id="BMAW01089094">
    <property type="protein sequence ID" value="GFS38059.1"/>
    <property type="molecule type" value="Genomic_DNA"/>
</dbReference>
<dbReference type="Gene3D" id="1.25.40.10">
    <property type="entry name" value="Tetratricopeptide repeat domain"/>
    <property type="match status" value="1"/>
</dbReference>